<protein>
    <submittedName>
        <fullName evidence="1">Uncharacterized protein</fullName>
    </submittedName>
</protein>
<sequence>MGLIILILMIVGLVALAVSYFKQDSIKQVEGQLEENSITMMQELYKVKKKVRVLEEEIMLGDQDHSKG</sequence>
<name>A0A0U1QP41_9BACL</name>
<dbReference type="RefSeq" id="WP_010025035.1">
    <property type="nucleotide sequence ID" value="NZ_AFVQ02000087.1"/>
</dbReference>
<dbReference type="AlphaFoldDB" id="A0A0U1QP41"/>
<gene>
    <name evidence="1" type="ORF">SINU_07105</name>
</gene>
<keyword evidence="2" id="KW-1185">Reference proteome</keyword>
<proteinExistence type="predicted"/>
<accession>A0A0U1QP41</accession>
<organism evidence="1 2">
    <name type="scientific">Sporolactobacillus inulinus CASD</name>
    <dbReference type="NCBI Taxonomy" id="1069536"/>
    <lineage>
        <taxon>Bacteria</taxon>
        <taxon>Bacillati</taxon>
        <taxon>Bacillota</taxon>
        <taxon>Bacilli</taxon>
        <taxon>Bacillales</taxon>
        <taxon>Sporolactobacillaceae</taxon>
        <taxon>Sporolactobacillus</taxon>
    </lineage>
</organism>
<evidence type="ECO:0000313" key="1">
    <source>
        <dbReference type="EMBL" id="KLI02577.1"/>
    </source>
</evidence>
<evidence type="ECO:0000313" key="2">
    <source>
        <dbReference type="Proteomes" id="UP000035553"/>
    </source>
</evidence>
<dbReference type="Proteomes" id="UP000035553">
    <property type="component" value="Unassembled WGS sequence"/>
</dbReference>
<reference evidence="1 2" key="1">
    <citation type="journal article" date="2011" name="J. Bacteriol.">
        <title>Draft genome sequence of Sporolactobacillus inulinus strain CASD, an efficient D-lactic acid-producing bacterium with high-concentration lactate tolerance capability.</title>
        <authorList>
            <person name="Yu B."/>
            <person name="Su F."/>
            <person name="Wang L."/>
            <person name="Xu K."/>
            <person name="Zhao B."/>
            <person name="Xu P."/>
        </authorList>
    </citation>
    <scope>NUCLEOTIDE SEQUENCE [LARGE SCALE GENOMIC DNA]</scope>
    <source>
        <strain evidence="1 2">CASD</strain>
    </source>
</reference>
<dbReference type="STRING" id="1069536.SINU_07105"/>
<comment type="caution">
    <text evidence="1">The sequence shown here is derived from an EMBL/GenBank/DDBJ whole genome shotgun (WGS) entry which is preliminary data.</text>
</comment>
<dbReference type="EMBL" id="AFVQ02000087">
    <property type="protein sequence ID" value="KLI02577.1"/>
    <property type="molecule type" value="Genomic_DNA"/>
</dbReference>